<comment type="caution">
    <text evidence="1">The sequence shown here is derived from an EMBL/GenBank/DDBJ whole genome shotgun (WGS) entry which is preliminary data.</text>
</comment>
<dbReference type="AlphaFoldDB" id="A0A699YIC3"/>
<dbReference type="Proteomes" id="UP000485058">
    <property type="component" value="Unassembled WGS sequence"/>
</dbReference>
<protein>
    <submittedName>
        <fullName evidence="1">Uncharacterized protein</fullName>
    </submittedName>
</protein>
<evidence type="ECO:0000313" key="2">
    <source>
        <dbReference type="Proteomes" id="UP000485058"/>
    </source>
</evidence>
<keyword evidence="2" id="KW-1185">Reference proteome</keyword>
<gene>
    <name evidence="1" type="ORF">HaLaN_05050</name>
</gene>
<name>A0A699YIC3_HAELA</name>
<accession>A0A699YIC3</accession>
<reference evidence="1 2" key="1">
    <citation type="submission" date="2020-02" db="EMBL/GenBank/DDBJ databases">
        <title>Draft genome sequence of Haematococcus lacustris strain NIES-144.</title>
        <authorList>
            <person name="Morimoto D."/>
            <person name="Nakagawa S."/>
            <person name="Yoshida T."/>
            <person name="Sawayama S."/>
        </authorList>
    </citation>
    <scope>NUCLEOTIDE SEQUENCE [LARGE SCALE GENOMIC DNA]</scope>
    <source>
        <strain evidence="1 2">NIES-144</strain>
    </source>
</reference>
<organism evidence="1 2">
    <name type="scientific">Haematococcus lacustris</name>
    <name type="common">Green alga</name>
    <name type="synonym">Haematococcus pluvialis</name>
    <dbReference type="NCBI Taxonomy" id="44745"/>
    <lineage>
        <taxon>Eukaryota</taxon>
        <taxon>Viridiplantae</taxon>
        <taxon>Chlorophyta</taxon>
        <taxon>core chlorophytes</taxon>
        <taxon>Chlorophyceae</taxon>
        <taxon>CS clade</taxon>
        <taxon>Chlamydomonadales</taxon>
        <taxon>Haematococcaceae</taxon>
        <taxon>Haematococcus</taxon>
    </lineage>
</organism>
<dbReference type="EMBL" id="BLLF01000267">
    <property type="protein sequence ID" value="GFH09833.1"/>
    <property type="molecule type" value="Genomic_DNA"/>
</dbReference>
<evidence type="ECO:0000313" key="1">
    <source>
        <dbReference type="EMBL" id="GFH09833.1"/>
    </source>
</evidence>
<feature type="non-terminal residue" evidence="1">
    <location>
        <position position="1"/>
    </location>
</feature>
<proteinExistence type="predicted"/>
<sequence>EVAEGYRRLAEELAAWWQAALQRPGTVRLDKSRVVAHAAASCAWGLAALLHINHPNHHGGQGDGLPPELSSLLAVAVLERRGRLPHILSAEDALRLAAALVGAPGVRSYASGITMGRGTASIDGYGEEGGAQVGGRVRLAVRQLLRQTCAQAGLLGPQGLALLYTGLAAAGSVVVAEACASQVAGSRSRQTESLLMRLARLVRIKITAFRPREFAAILAALAVMYSRHGVTQPLLLLDEVARAAINKLCNASSQQVILIMQSLAALRWYSSGAWERAARGPLTHLATDMVAAMSMRQLEQLAAAYAAVGHHSPLLEARVAELLSLAAHQDASGDADAEELDEQYLERQLDLAAVRQARG</sequence>